<evidence type="ECO:0000313" key="5">
    <source>
        <dbReference type="EMBL" id="MDB0581266.1"/>
    </source>
</evidence>
<dbReference type="EC" id="4.2.99.20" evidence="2"/>
<evidence type="ECO:0000313" key="7">
    <source>
        <dbReference type="Proteomes" id="UP000527860"/>
    </source>
</evidence>
<comment type="similarity">
    <text evidence="2">Belongs to the AB hydrolase superfamily. MenH family.</text>
</comment>
<dbReference type="Proteomes" id="UP000527860">
    <property type="component" value="Unassembled WGS sequence"/>
</dbReference>
<dbReference type="UniPathway" id="UPA01057">
    <property type="reaction ID" value="UER00900"/>
</dbReference>
<sequence length="261" mass="28659">MKFNHRFADDGKSRTLLLLHGFLSDMTSMDRVAGELSPHYNILAVDLPGFGGTPSAGIDYGMEDIAEGLRELLASLDLDQVDVLGYSMGGRAALSFIANHPECVGRAVLESTSPGIASENEREKRRSVDAARAAHINEDFKGFIAGWEDMGLFSSQQALSEKVREQQRLNRLSQQPEEAADSLVKYGTGVQPSYWEALRRIDCPVLLLAGKRDEKFVGINSRMSELLPDARLEIIDGAGHNIHMEAPQKFVTIVLDFLLGG</sequence>
<keyword evidence="2 5" id="KW-0456">Lyase</keyword>
<accession>A0A0C2HK64</accession>
<evidence type="ECO:0000256" key="2">
    <source>
        <dbReference type="HAMAP-Rule" id="MF_01660"/>
    </source>
</evidence>
<reference evidence="5" key="2">
    <citation type="submission" date="2020-04" db="EMBL/GenBank/DDBJ databases">
        <authorList>
            <person name="Tanveer F."/>
            <person name="Xie Y."/>
            <person name="Shinwari Z.K."/>
        </authorList>
    </citation>
    <scope>NUCLEOTIDE SEQUENCE</scope>
    <source>
        <strain evidence="5">MOSEL-ME25</strain>
    </source>
</reference>
<organism evidence="4 6">
    <name type="scientific">Salinicoccus roseus</name>
    <dbReference type="NCBI Taxonomy" id="45670"/>
    <lineage>
        <taxon>Bacteria</taxon>
        <taxon>Bacillati</taxon>
        <taxon>Bacillota</taxon>
        <taxon>Bacilli</taxon>
        <taxon>Bacillales</taxon>
        <taxon>Staphylococcaceae</taxon>
        <taxon>Salinicoccus</taxon>
    </lineage>
</organism>
<dbReference type="PRINTS" id="PR00412">
    <property type="entry name" value="EPOXHYDRLASE"/>
</dbReference>
<dbReference type="GO" id="GO:0009234">
    <property type="term" value="P:menaquinone biosynthetic process"/>
    <property type="evidence" value="ECO:0007669"/>
    <property type="project" value="UniProtKB-UniRule"/>
</dbReference>
<dbReference type="UniPathway" id="UPA00079"/>
<feature type="domain" description="AB hydrolase-1" evidence="3">
    <location>
        <begin position="15"/>
        <end position="247"/>
    </location>
</feature>
<gene>
    <name evidence="2 5" type="primary">menH</name>
    <name evidence="5" type="ORF">F7P68_0012105</name>
    <name evidence="4" type="ORF">SN16_10685</name>
</gene>
<reference evidence="4 6" key="1">
    <citation type="submission" date="2015-01" db="EMBL/GenBank/DDBJ databases">
        <title>Genome sequences of high lactate-tolerant strain Salinicoccus roseus W12 with industrial interest.</title>
        <authorList>
            <person name="Wang H."/>
            <person name="Yu B."/>
        </authorList>
    </citation>
    <scope>NUCLEOTIDE SEQUENCE [LARGE SCALE GENOMIC DNA]</scope>
    <source>
        <strain evidence="4 6">W12</strain>
    </source>
</reference>
<dbReference type="PANTHER" id="PTHR43798">
    <property type="entry name" value="MONOACYLGLYCEROL LIPASE"/>
    <property type="match status" value="1"/>
</dbReference>
<dbReference type="STRING" id="45670.SN16_10685"/>
<dbReference type="OrthoDB" id="9808398at2"/>
<evidence type="ECO:0000313" key="6">
    <source>
        <dbReference type="Proteomes" id="UP000031546"/>
    </source>
</evidence>
<dbReference type="PANTHER" id="PTHR43798:SF20">
    <property type="entry name" value="2-SUCCINYL-6-HYDROXY-2,4-CYCLOHEXADIENE-1-CARBOXYLATE SYNTHASE-RELATED"/>
    <property type="match status" value="1"/>
</dbReference>
<proteinExistence type="inferred from homology"/>
<comment type="catalytic activity">
    <reaction evidence="2">
        <text>5-enolpyruvoyl-6-hydroxy-2-succinyl-cyclohex-3-ene-1-carboxylate = (1R,6R)-6-hydroxy-2-succinyl-cyclohexa-2,4-diene-1-carboxylate + pyruvate</text>
        <dbReference type="Rhea" id="RHEA:25597"/>
        <dbReference type="ChEBI" id="CHEBI:15361"/>
        <dbReference type="ChEBI" id="CHEBI:58689"/>
        <dbReference type="ChEBI" id="CHEBI:58818"/>
        <dbReference type="EC" id="4.2.99.20"/>
    </reaction>
</comment>
<dbReference type="InterPro" id="IPR022485">
    <property type="entry name" value="SHCHC_synthase_MenH"/>
</dbReference>
<dbReference type="EMBL" id="JXII01000009">
    <property type="protein sequence ID" value="KIH69966.1"/>
    <property type="molecule type" value="Genomic_DNA"/>
</dbReference>
<keyword evidence="7" id="KW-1185">Reference proteome</keyword>
<keyword evidence="1 2" id="KW-0474">Menaquinone biosynthesis</keyword>
<comment type="pathway">
    <text evidence="2">Quinol/quinone metabolism; menaquinone biosynthesis.</text>
</comment>
<comment type="function">
    <text evidence="2">Catalyzes a proton abstraction reaction that results in 2,5-elimination of pyruvate from 2-succinyl-5-enolpyruvyl-6-hydroxy-3-cyclohexene-1-carboxylate (SEPHCHC) and the formation of 2-succinyl-6-hydroxy-2,4-cyclohexadiene-1-carboxylate (SHCHC).</text>
</comment>
<protein>
    <recommendedName>
        <fullName evidence="2">Putative 2-succinyl-6-hydroxy-2,4-cyclohexadiene-1-carboxylate synthase</fullName>
        <shortName evidence="2">SHCHC synthase</shortName>
        <ecNumber evidence="2">4.2.99.20</ecNumber>
    </recommendedName>
</protein>
<dbReference type="InterPro" id="IPR029058">
    <property type="entry name" value="AB_hydrolase_fold"/>
</dbReference>
<name>A0A0C2HK64_9STAP</name>
<dbReference type="InterPro" id="IPR050266">
    <property type="entry name" value="AB_hydrolase_sf"/>
</dbReference>
<dbReference type="Gene3D" id="3.40.50.1820">
    <property type="entry name" value="alpha/beta hydrolase"/>
    <property type="match status" value="1"/>
</dbReference>
<dbReference type="EMBL" id="JABEVU030000001">
    <property type="protein sequence ID" value="MDB0581266.1"/>
    <property type="molecule type" value="Genomic_DNA"/>
</dbReference>
<dbReference type="GO" id="GO:0070205">
    <property type="term" value="F:2-succinyl-6-hydroxy-2,4-cyclohexadiene-1-carboxylate synthase activity"/>
    <property type="evidence" value="ECO:0007669"/>
    <property type="project" value="UniProtKB-UniRule"/>
</dbReference>
<comment type="caution">
    <text evidence="4">The sequence shown here is derived from an EMBL/GenBank/DDBJ whole genome shotgun (WGS) entry which is preliminary data.</text>
</comment>
<evidence type="ECO:0000259" key="3">
    <source>
        <dbReference type="Pfam" id="PF00561"/>
    </source>
</evidence>
<dbReference type="GO" id="GO:0016020">
    <property type="term" value="C:membrane"/>
    <property type="evidence" value="ECO:0007669"/>
    <property type="project" value="TreeGrafter"/>
</dbReference>
<dbReference type="Pfam" id="PF00561">
    <property type="entry name" value="Abhydrolase_1"/>
    <property type="match status" value="1"/>
</dbReference>
<dbReference type="NCBIfam" id="TIGR03695">
    <property type="entry name" value="menH_SHCHC"/>
    <property type="match status" value="1"/>
</dbReference>
<dbReference type="InterPro" id="IPR000639">
    <property type="entry name" value="Epox_hydrolase-like"/>
</dbReference>
<dbReference type="SUPFAM" id="SSF53474">
    <property type="entry name" value="alpha/beta-Hydrolases"/>
    <property type="match status" value="1"/>
</dbReference>
<evidence type="ECO:0000256" key="1">
    <source>
        <dbReference type="ARBA" id="ARBA00022428"/>
    </source>
</evidence>
<comment type="subunit">
    <text evidence="2">Monomer.</text>
</comment>
<dbReference type="InterPro" id="IPR000073">
    <property type="entry name" value="AB_hydrolase_1"/>
</dbReference>
<evidence type="ECO:0000313" key="4">
    <source>
        <dbReference type="EMBL" id="KIH69966.1"/>
    </source>
</evidence>
<comment type="pathway">
    <text evidence="2">Quinol/quinone metabolism; 1,4-dihydroxy-2-naphthoate biosynthesis; 1,4-dihydroxy-2-naphthoate from chorismate: step 3/7.</text>
</comment>
<reference evidence="5" key="3">
    <citation type="submission" date="2022-12" db="EMBL/GenBank/DDBJ databases">
        <title>Genome analysis and biological profiling of marine Salinicoccus roseus MOSEL-ME25.</title>
        <authorList>
            <person name="Mirza F.T."/>
            <person name="Xie Y."/>
            <person name="Shinwari Z.K."/>
        </authorList>
    </citation>
    <scope>NUCLEOTIDE SEQUENCE</scope>
    <source>
        <strain evidence="5">MOSEL-ME25</strain>
    </source>
</reference>
<dbReference type="AlphaFoldDB" id="A0A0C2HK64"/>
<dbReference type="Proteomes" id="UP000031546">
    <property type="component" value="Unassembled WGS sequence"/>
</dbReference>
<dbReference type="GeneID" id="77846018"/>
<dbReference type="PRINTS" id="PR00111">
    <property type="entry name" value="ABHYDROLASE"/>
</dbReference>
<dbReference type="RefSeq" id="WP_040106607.1">
    <property type="nucleotide sequence ID" value="NZ_BMCA01000001.1"/>
</dbReference>
<dbReference type="HAMAP" id="MF_01660">
    <property type="entry name" value="MenH"/>
    <property type="match status" value="1"/>
</dbReference>